<feature type="region of interest" description="Disordered" evidence="1">
    <location>
        <begin position="103"/>
        <end position="131"/>
    </location>
</feature>
<reference evidence="3 4" key="1">
    <citation type="submission" date="2024-09" db="EMBL/GenBank/DDBJ databases">
        <title>Rethinking Asexuality: The Enigmatic Case of Functional Sexual Genes in Lepraria (Stereocaulaceae).</title>
        <authorList>
            <person name="Doellman M."/>
            <person name="Sun Y."/>
            <person name="Barcenas-Pena A."/>
            <person name="Lumbsch H.T."/>
            <person name="Grewe F."/>
        </authorList>
    </citation>
    <scope>NUCLEOTIDE SEQUENCE [LARGE SCALE GENOMIC DNA]</scope>
    <source>
        <strain evidence="3 4">Grewe 0041</strain>
    </source>
</reference>
<evidence type="ECO:0000313" key="3">
    <source>
        <dbReference type="EMBL" id="KAL2058368.1"/>
    </source>
</evidence>
<dbReference type="Proteomes" id="UP001590951">
    <property type="component" value="Unassembled WGS sequence"/>
</dbReference>
<gene>
    <name evidence="3" type="ORF">ABVK25_001096</name>
</gene>
<organism evidence="3 4">
    <name type="scientific">Lepraria finkii</name>
    <dbReference type="NCBI Taxonomy" id="1340010"/>
    <lineage>
        <taxon>Eukaryota</taxon>
        <taxon>Fungi</taxon>
        <taxon>Dikarya</taxon>
        <taxon>Ascomycota</taxon>
        <taxon>Pezizomycotina</taxon>
        <taxon>Lecanoromycetes</taxon>
        <taxon>OSLEUM clade</taxon>
        <taxon>Lecanoromycetidae</taxon>
        <taxon>Lecanorales</taxon>
        <taxon>Lecanorineae</taxon>
        <taxon>Stereocaulaceae</taxon>
        <taxon>Lepraria</taxon>
    </lineage>
</organism>
<sequence>MLTPVRVIALAFALAAPLIAANVENTSAPFVTVDVESASASLVAASIESTSTPLVAASVKSTSASLIAANVESTANIGSTFAPLIVANIESTSAPLVAANVETTSASHGRDHEMNTSVVSGKPTPAITSKTAPSSFQRVTTIVVHGEATTAVVRGVPPSHPVHEEVIKPTTGPTLEYSGYMTLSIVNKYRPGLPMALTSDFAAPSASGKPKPAALGNSNKVLFPSGWSGLMDIARIMDKSSSKIEASYSKSVHVDVSYVDSYTVPITCYCGEKVITGCNVELFNAIGACPDEGPGPICYKPSAFLDNGPAHPFFAPSKAASYTYPRMIWPPVDARRA</sequence>
<feature type="signal peptide" evidence="2">
    <location>
        <begin position="1"/>
        <end position="21"/>
    </location>
</feature>
<feature type="chain" id="PRO_5045636038" evidence="2">
    <location>
        <begin position="22"/>
        <end position="337"/>
    </location>
</feature>
<name>A0ABR4BKZ6_9LECA</name>
<dbReference type="SUPFAM" id="SSF49870">
    <property type="entry name" value="Osmotin, thaumatin-like protein"/>
    <property type="match status" value="1"/>
</dbReference>
<keyword evidence="2" id="KW-0732">Signal</keyword>
<evidence type="ECO:0000313" key="4">
    <source>
        <dbReference type="Proteomes" id="UP001590951"/>
    </source>
</evidence>
<accession>A0ABR4BKZ6</accession>
<comment type="caution">
    <text evidence="3">The sequence shown here is derived from an EMBL/GenBank/DDBJ whole genome shotgun (WGS) entry which is preliminary data.</text>
</comment>
<evidence type="ECO:0000256" key="1">
    <source>
        <dbReference type="SAM" id="MobiDB-lite"/>
    </source>
</evidence>
<dbReference type="InterPro" id="IPR037176">
    <property type="entry name" value="Osmotin/thaumatin-like_sf"/>
</dbReference>
<dbReference type="EMBL" id="JBHFEH010000002">
    <property type="protein sequence ID" value="KAL2058368.1"/>
    <property type="molecule type" value="Genomic_DNA"/>
</dbReference>
<evidence type="ECO:0000256" key="2">
    <source>
        <dbReference type="SAM" id="SignalP"/>
    </source>
</evidence>
<proteinExistence type="predicted"/>
<keyword evidence="4" id="KW-1185">Reference proteome</keyword>
<protein>
    <submittedName>
        <fullName evidence="3">Uncharacterized protein</fullName>
    </submittedName>
</protein>